<reference evidence="2" key="1">
    <citation type="journal article" date="2021" name="IMA Fungus">
        <title>Genomic characterization of three marine fungi, including Emericellopsis atlantica sp. nov. with signatures of a generalist lifestyle and marine biomass degradation.</title>
        <authorList>
            <person name="Hagestad O.C."/>
            <person name="Hou L."/>
            <person name="Andersen J.H."/>
            <person name="Hansen E.H."/>
            <person name="Altermark B."/>
            <person name="Li C."/>
            <person name="Kuhnert E."/>
            <person name="Cox R.J."/>
            <person name="Crous P.W."/>
            <person name="Spatafora J.W."/>
            <person name="Lail K."/>
            <person name="Amirebrahimi M."/>
            <person name="Lipzen A."/>
            <person name="Pangilinan J."/>
            <person name="Andreopoulos W."/>
            <person name="Hayes R.D."/>
            <person name="Ng V."/>
            <person name="Grigoriev I.V."/>
            <person name="Jackson S.A."/>
            <person name="Sutton T.D.S."/>
            <person name="Dobson A.D.W."/>
            <person name="Rama T."/>
        </authorList>
    </citation>
    <scope>NUCLEOTIDE SEQUENCE</scope>
    <source>
        <strain evidence="2">TRa018bII</strain>
    </source>
</reference>
<comment type="caution">
    <text evidence="2">The sequence shown here is derived from an EMBL/GenBank/DDBJ whole genome shotgun (WGS) entry which is preliminary data.</text>
</comment>
<protein>
    <submittedName>
        <fullName evidence="2">Acyl-CoA N-acyltransferase</fullName>
    </submittedName>
</protein>
<dbReference type="OrthoDB" id="64477at2759"/>
<dbReference type="InterPro" id="IPR016181">
    <property type="entry name" value="Acyl_CoA_acyltransferase"/>
</dbReference>
<keyword evidence="3" id="KW-1185">Reference proteome</keyword>
<evidence type="ECO:0000313" key="3">
    <source>
        <dbReference type="Proteomes" id="UP000824998"/>
    </source>
</evidence>
<dbReference type="PANTHER" id="PTHR43415:SF3">
    <property type="entry name" value="GNAT-FAMILY ACETYLTRANSFERASE"/>
    <property type="match status" value="1"/>
</dbReference>
<dbReference type="InterPro" id="IPR000182">
    <property type="entry name" value="GNAT_dom"/>
</dbReference>
<dbReference type="AlphaFoldDB" id="A0A9P7YI59"/>
<dbReference type="Pfam" id="PF00583">
    <property type="entry name" value="Acetyltransf_1"/>
    <property type="match status" value="1"/>
</dbReference>
<evidence type="ECO:0000313" key="2">
    <source>
        <dbReference type="EMBL" id="KAG9233642.1"/>
    </source>
</evidence>
<dbReference type="SUPFAM" id="SSF55729">
    <property type="entry name" value="Acyl-CoA N-acyltransferases (Nat)"/>
    <property type="match status" value="1"/>
</dbReference>
<evidence type="ECO:0000259" key="1">
    <source>
        <dbReference type="PROSITE" id="PS51186"/>
    </source>
</evidence>
<dbReference type="PANTHER" id="PTHR43415">
    <property type="entry name" value="SPERMIDINE N(1)-ACETYLTRANSFERASE"/>
    <property type="match status" value="1"/>
</dbReference>
<accession>A0A9P7YI59</accession>
<gene>
    <name evidence="2" type="ORF">BJ875DRAFT_463581</name>
</gene>
<feature type="domain" description="N-acetyltransferase" evidence="1">
    <location>
        <begin position="16"/>
        <end position="184"/>
    </location>
</feature>
<name>A0A9P7YI59_9HELO</name>
<dbReference type="EMBL" id="MU251491">
    <property type="protein sequence ID" value="KAG9233642.1"/>
    <property type="molecule type" value="Genomic_DNA"/>
</dbReference>
<sequence length="205" mass="23360">MTTTTNIPTLFRSPRLTYRAIEDTPSDVALFHTIQSDVLSLANSSSDLLRPQTHTASLQHKNFVAHKTLLGVVICLSNPEATPIGSLYLTAPEPGGEQHRNSYVSIDVLEGYRGKGYGSEAIEWVLDWGFRIAGLHRVGIEAYSWNEGARRMYERLGFVYEGCKREVVWFHGGWGDFLSWSMLESEWRERRERREVVVGKEVKKE</sequence>
<dbReference type="CDD" id="cd04301">
    <property type="entry name" value="NAT_SF"/>
    <property type="match status" value="1"/>
</dbReference>
<dbReference type="Proteomes" id="UP000824998">
    <property type="component" value="Unassembled WGS sequence"/>
</dbReference>
<dbReference type="PROSITE" id="PS51186">
    <property type="entry name" value="GNAT"/>
    <property type="match status" value="1"/>
</dbReference>
<dbReference type="GO" id="GO:0016747">
    <property type="term" value="F:acyltransferase activity, transferring groups other than amino-acyl groups"/>
    <property type="evidence" value="ECO:0007669"/>
    <property type="project" value="InterPro"/>
</dbReference>
<dbReference type="Gene3D" id="3.40.630.30">
    <property type="match status" value="1"/>
</dbReference>
<organism evidence="2 3">
    <name type="scientific">Amylocarpus encephaloides</name>
    <dbReference type="NCBI Taxonomy" id="45428"/>
    <lineage>
        <taxon>Eukaryota</taxon>
        <taxon>Fungi</taxon>
        <taxon>Dikarya</taxon>
        <taxon>Ascomycota</taxon>
        <taxon>Pezizomycotina</taxon>
        <taxon>Leotiomycetes</taxon>
        <taxon>Helotiales</taxon>
        <taxon>Helotiales incertae sedis</taxon>
        <taxon>Amylocarpus</taxon>
    </lineage>
</organism>
<proteinExistence type="predicted"/>